<comment type="caution">
    <text evidence="4">The sequence shown here is derived from an EMBL/GenBank/DDBJ whole genome shotgun (WGS) entry which is preliminary data.</text>
</comment>
<dbReference type="RefSeq" id="WP_144388717.1">
    <property type="nucleotide sequence ID" value="NZ_CANNCB010000035.1"/>
</dbReference>
<dbReference type="GO" id="GO:0004222">
    <property type="term" value="F:metalloendopeptidase activity"/>
    <property type="evidence" value="ECO:0007669"/>
    <property type="project" value="TreeGrafter"/>
</dbReference>
<proteinExistence type="predicted"/>
<sequence length="386" mass="43037">MTITSSVSHSSASLRVSFSGAFLCALVSCFSLFTTFAHSASKEELKGVSDEISRQTSSLSSQQKKLNQLQSELKKHEVAISKLGQEIRSNERELSQVQANLTELTSQKRQLEQTKQQQTDTLEQLIKTYYLTSRSNNLPQIIQGGDAGKMDRISQYFQHLAQARTEAIEALAKTQSELTEKEQQLSEEENRQSTLLANKKAKRDDLVKAQSQRKGTVNKIQSNIRSNQSKLAELRRNENRLKAEIAKAAKRNISPMNGLGSYRGKLPWPLRGSILHNYGTSQSGQITWKGIVINAKQGEAVKAVHSGKVVFAEWLRGYGLVLLIDHGKGDMTLYGYNQTLLKKDGDQVAAGETIALAGNTGGQSRPSLYFEIRRNSQAQNPRRWLK</sequence>
<organism evidence="4 5">
    <name type="scientific">Vibrio algivorus</name>
    <dbReference type="NCBI Taxonomy" id="1667024"/>
    <lineage>
        <taxon>Bacteria</taxon>
        <taxon>Pseudomonadati</taxon>
        <taxon>Pseudomonadota</taxon>
        <taxon>Gammaproteobacteria</taxon>
        <taxon>Vibrionales</taxon>
        <taxon>Vibrionaceae</taxon>
        <taxon>Vibrio</taxon>
    </lineage>
</organism>
<keyword evidence="4" id="KW-0378">Hydrolase</keyword>
<dbReference type="InterPro" id="IPR016047">
    <property type="entry name" value="M23ase_b-sheet_dom"/>
</dbReference>
<dbReference type="EMBL" id="VMKJ01000030">
    <property type="protein sequence ID" value="TVO34548.1"/>
    <property type="molecule type" value="Genomic_DNA"/>
</dbReference>
<reference evidence="4 5" key="1">
    <citation type="submission" date="2019-07" db="EMBL/GenBank/DDBJ databases">
        <title>The draft genome sequence of Vibrio algivorus M1486.</title>
        <authorList>
            <person name="Meng X."/>
        </authorList>
    </citation>
    <scope>NUCLEOTIDE SEQUENCE [LARGE SCALE GENOMIC DNA]</scope>
    <source>
        <strain evidence="4 5">M1486</strain>
    </source>
</reference>
<feature type="domain" description="M23ase beta-sheet core" evidence="3">
    <location>
        <begin position="288"/>
        <end position="381"/>
    </location>
</feature>
<gene>
    <name evidence="4" type="ORF">FOF44_13390</name>
</gene>
<evidence type="ECO:0000313" key="5">
    <source>
        <dbReference type="Proteomes" id="UP000319828"/>
    </source>
</evidence>
<dbReference type="Gene3D" id="6.10.250.3150">
    <property type="match status" value="1"/>
</dbReference>
<dbReference type="InterPro" id="IPR011055">
    <property type="entry name" value="Dup_hybrid_motif"/>
</dbReference>
<dbReference type="Gene3D" id="2.70.70.10">
    <property type="entry name" value="Glucose Permease (Domain IIA)"/>
    <property type="match status" value="1"/>
</dbReference>
<dbReference type="PANTHER" id="PTHR21666:SF270">
    <property type="entry name" value="MUREIN HYDROLASE ACTIVATOR ENVC"/>
    <property type="match status" value="1"/>
</dbReference>
<dbReference type="OrthoDB" id="9784703at2"/>
<feature type="compositionally biased region" description="Basic and acidic residues" evidence="2">
    <location>
        <begin position="179"/>
        <end position="191"/>
    </location>
</feature>
<dbReference type="Proteomes" id="UP000319828">
    <property type="component" value="Unassembled WGS sequence"/>
</dbReference>
<evidence type="ECO:0000256" key="2">
    <source>
        <dbReference type="SAM" id="MobiDB-lite"/>
    </source>
</evidence>
<evidence type="ECO:0000313" key="4">
    <source>
        <dbReference type="EMBL" id="TVO34548.1"/>
    </source>
</evidence>
<feature type="region of interest" description="Disordered" evidence="2">
    <location>
        <begin position="179"/>
        <end position="216"/>
    </location>
</feature>
<name>A0A557P1K6_9VIBR</name>
<keyword evidence="1" id="KW-0175">Coiled coil</keyword>
<evidence type="ECO:0000256" key="1">
    <source>
        <dbReference type="SAM" id="Coils"/>
    </source>
</evidence>
<feature type="coiled-coil region" evidence="1">
    <location>
        <begin position="52"/>
        <end position="128"/>
    </location>
</feature>
<accession>A0A557P1K6</accession>
<dbReference type="Pfam" id="PF01551">
    <property type="entry name" value="Peptidase_M23"/>
    <property type="match status" value="1"/>
</dbReference>
<protein>
    <submittedName>
        <fullName evidence="4">Murein hydrolase activator EnvC</fullName>
    </submittedName>
</protein>
<dbReference type="PANTHER" id="PTHR21666">
    <property type="entry name" value="PEPTIDASE-RELATED"/>
    <property type="match status" value="1"/>
</dbReference>
<dbReference type="SUPFAM" id="SSF51261">
    <property type="entry name" value="Duplicated hybrid motif"/>
    <property type="match status" value="1"/>
</dbReference>
<evidence type="ECO:0000259" key="3">
    <source>
        <dbReference type="Pfam" id="PF01551"/>
    </source>
</evidence>
<dbReference type="AlphaFoldDB" id="A0A557P1K6"/>
<dbReference type="FunFam" id="2.70.70.10:FF:000003">
    <property type="entry name" value="Murein hydrolase activator EnvC"/>
    <property type="match status" value="1"/>
</dbReference>
<dbReference type="CDD" id="cd12797">
    <property type="entry name" value="M23_peptidase"/>
    <property type="match status" value="1"/>
</dbReference>
<dbReference type="InterPro" id="IPR050570">
    <property type="entry name" value="Cell_wall_metabolism_enzyme"/>
</dbReference>